<accession>A0A5C8NWP3</accession>
<evidence type="ECO:0000256" key="1">
    <source>
        <dbReference type="SAM" id="MobiDB-lite"/>
    </source>
</evidence>
<dbReference type="OrthoDB" id="5297955at2"/>
<dbReference type="InterPro" id="IPR032710">
    <property type="entry name" value="NTF2-like_dom_sf"/>
</dbReference>
<dbReference type="RefSeq" id="WP_147704724.1">
    <property type="nucleotide sequence ID" value="NZ_VDUY01000004.1"/>
</dbReference>
<name>A0A5C8NWP3_9BURK</name>
<keyword evidence="2" id="KW-1133">Transmembrane helix</keyword>
<evidence type="ECO:0000313" key="4">
    <source>
        <dbReference type="EMBL" id="TXL65528.1"/>
    </source>
</evidence>
<feature type="domain" description="Tim44-like" evidence="3">
    <location>
        <begin position="172"/>
        <end position="299"/>
    </location>
</feature>
<reference evidence="4 5" key="1">
    <citation type="submission" date="2019-06" db="EMBL/GenBank/DDBJ databases">
        <title>Quisquiliibacterium sp. nov., isolated from a maize field.</title>
        <authorList>
            <person name="Lin S.-Y."/>
            <person name="Tsai C.-F."/>
            <person name="Young C.-C."/>
        </authorList>
    </citation>
    <scope>NUCLEOTIDE SEQUENCE [LARGE SCALE GENOMIC DNA]</scope>
    <source>
        <strain evidence="4 5">CC-CFT501</strain>
    </source>
</reference>
<feature type="transmembrane region" description="Helical" evidence="2">
    <location>
        <begin position="99"/>
        <end position="117"/>
    </location>
</feature>
<evidence type="ECO:0000259" key="3">
    <source>
        <dbReference type="SMART" id="SM00978"/>
    </source>
</evidence>
<comment type="caution">
    <text evidence="4">The sequence shown here is derived from an EMBL/GenBank/DDBJ whole genome shotgun (WGS) entry which is preliminary data.</text>
</comment>
<feature type="compositionally biased region" description="Low complexity" evidence="1">
    <location>
        <begin position="43"/>
        <end position="60"/>
    </location>
</feature>
<dbReference type="InterPro" id="IPR007379">
    <property type="entry name" value="Tim44-like_dom"/>
</dbReference>
<evidence type="ECO:0000256" key="2">
    <source>
        <dbReference type="SAM" id="Phobius"/>
    </source>
</evidence>
<dbReference type="Proteomes" id="UP000321548">
    <property type="component" value="Unassembled WGS sequence"/>
</dbReference>
<dbReference type="PANTHER" id="PTHR41542:SF1">
    <property type="entry name" value="BLL5807 PROTEIN"/>
    <property type="match status" value="1"/>
</dbReference>
<keyword evidence="2" id="KW-0812">Transmembrane</keyword>
<protein>
    <submittedName>
        <fullName evidence="4">Tim44 domain-containing protein</fullName>
    </submittedName>
</protein>
<organism evidence="4 5">
    <name type="scientific">Zeimonas arvi</name>
    <dbReference type="NCBI Taxonomy" id="2498847"/>
    <lineage>
        <taxon>Bacteria</taxon>
        <taxon>Pseudomonadati</taxon>
        <taxon>Pseudomonadota</taxon>
        <taxon>Betaproteobacteria</taxon>
        <taxon>Burkholderiales</taxon>
        <taxon>Burkholderiaceae</taxon>
        <taxon>Zeimonas</taxon>
    </lineage>
</organism>
<dbReference type="Pfam" id="PF04280">
    <property type="entry name" value="Tim44"/>
    <property type="match status" value="1"/>
</dbReference>
<gene>
    <name evidence="4" type="ORF">FHP08_12180</name>
</gene>
<dbReference type="PANTHER" id="PTHR41542">
    <property type="entry name" value="BLL5807 PROTEIN"/>
    <property type="match status" value="1"/>
</dbReference>
<keyword evidence="5" id="KW-1185">Reference proteome</keyword>
<dbReference type="EMBL" id="VDUY01000004">
    <property type="protein sequence ID" value="TXL65528.1"/>
    <property type="molecule type" value="Genomic_DNA"/>
</dbReference>
<sequence length="301" mass="31107">MKSTLSRLLGIALVVFASMTWVVDAEARRLGGGKTFGRQSDVTQRQATPPAAAAAPTQAARPAATGGSRWMAPIAGLAAGLGLAALASWLGFGEELANFMLIALLVIAAVVVFRMLAARRQGGARPAFQGAGAGQAGQGNAFRYSPANEGRGGVPASMPGAAGGAAAMGASAQTGLPGVPEGFDIDGFVRTAKVQFVRLQAANDAGNLNDLREFTTPEMFAELKLDIDERGASDNRTDVVTLDAELLGIETTANDYLASVRYTGMIREEEGAEAKSFDEVWVLAKPLVGGGWVLAGIRQQG</sequence>
<evidence type="ECO:0000313" key="5">
    <source>
        <dbReference type="Proteomes" id="UP000321548"/>
    </source>
</evidence>
<feature type="region of interest" description="Disordered" evidence="1">
    <location>
        <begin position="127"/>
        <end position="156"/>
    </location>
</feature>
<feature type="region of interest" description="Disordered" evidence="1">
    <location>
        <begin position="34"/>
        <end position="60"/>
    </location>
</feature>
<dbReference type="AlphaFoldDB" id="A0A5C8NWP3"/>
<dbReference type="SUPFAM" id="SSF54427">
    <property type="entry name" value="NTF2-like"/>
    <property type="match status" value="1"/>
</dbReference>
<keyword evidence="2" id="KW-0472">Membrane</keyword>
<proteinExistence type="predicted"/>
<feature type="transmembrane region" description="Helical" evidence="2">
    <location>
        <begin position="70"/>
        <end position="92"/>
    </location>
</feature>
<dbReference type="SMART" id="SM00978">
    <property type="entry name" value="Tim44"/>
    <property type="match status" value="1"/>
</dbReference>